<dbReference type="SMART" id="SM00356">
    <property type="entry name" value="ZnF_C3H1"/>
    <property type="match status" value="1"/>
</dbReference>
<evidence type="ECO:0000313" key="8">
    <source>
        <dbReference type="Proteomes" id="UP000807469"/>
    </source>
</evidence>
<dbReference type="PROSITE" id="PS50103">
    <property type="entry name" value="ZF_C3H1"/>
    <property type="match status" value="1"/>
</dbReference>
<evidence type="ECO:0000256" key="2">
    <source>
        <dbReference type="ARBA" id="ARBA00022771"/>
    </source>
</evidence>
<proteinExistence type="predicted"/>
<name>A0A9P5Z7T7_9AGAR</name>
<feature type="compositionally biased region" description="Low complexity" evidence="5">
    <location>
        <begin position="225"/>
        <end position="242"/>
    </location>
</feature>
<organism evidence="7 8">
    <name type="scientific">Pholiota conissans</name>
    <dbReference type="NCBI Taxonomy" id="109636"/>
    <lineage>
        <taxon>Eukaryota</taxon>
        <taxon>Fungi</taxon>
        <taxon>Dikarya</taxon>
        <taxon>Basidiomycota</taxon>
        <taxon>Agaricomycotina</taxon>
        <taxon>Agaricomycetes</taxon>
        <taxon>Agaricomycetidae</taxon>
        <taxon>Agaricales</taxon>
        <taxon>Agaricineae</taxon>
        <taxon>Strophariaceae</taxon>
        <taxon>Pholiota</taxon>
    </lineage>
</organism>
<feature type="compositionally biased region" description="Basic and acidic residues" evidence="5">
    <location>
        <begin position="329"/>
        <end position="457"/>
    </location>
</feature>
<sequence length="660" mass="75364">MSASRGPPAAKPGPPVKVKYERHPNRRRNAPHGIPNTKTIPTPSEIRQLAKECVIRDTRGFAPTALLDTAREAVRAGEEHEVGGAVREAFAAYVKAVALAKMVLEAPEARDGNGRVREELYFFLKYDGAGINGRVKTLKEKLEAPVKNDKGKSKEIQAPATVQIQSRMGAFQDGARSDSPAEETASDLPTDKTSPRYLDGSDYVAPTAGSSQVNGTAAVEASSIPTSPRSQASRSTPSTPTTAKKDEIYSVLNFPVKSAVCKYWKRNGRCLNGSRCRLSHDLQTKPPEMQGTAVSAPSTASKDQGGTKRDQRRNRNNKQASVTPNQAEIQRRAEVERLEKERQAWENEERRLRAEEEEMLRKERAEKEEREARERVEKERLERERKAKDERLMKERNERERKEREERRQKARERQEREEREERERKEEEERERKAIEEREAMEQRDREEREQRKETQRQLWEAQKLKAQARWAQIQEERRLQQEAEARAYEVAQQAWLEQEALRLKAEEDKKRKEARLQRIKDMAAAEAAKKERREREIAAQRERERYEAARKDSERRETERKERETAARIERAERDLQTYLGLLGVAPPVPEKVPSTQSMITGFPYQGSSQGSRTYTAQGVTATAQARVQATTATTTATATATAQQKSAGEDDKWCVVA</sequence>
<protein>
    <recommendedName>
        <fullName evidence="6">C3H1-type domain-containing protein</fullName>
    </recommendedName>
</protein>
<dbReference type="SUPFAM" id="SSF90229">
    <property type="entry name" value="CCCH zinc finger"/>
    <property type="match status" value="1"/>
</dbReference>
<evidence type="ECO:0000256" key="3">
    <source>
        <dbReference type="ARBA" id="ARBA00022833"/>
    </source>
</evidence>
<dbReference type="EMBL" id="MU155158">
    <property type="protein sequence ID" value="KAF9483018.1"/>
    <property type="molecule type" value="Genomic_DNA"/>
</dbReference>
<dbReference type="GO" id="GO:0008270">
    <property type="term" value="F:zinc ion binding"/>
    <property type="evidence" value="ECO:0007669"/>
    <property type="project" value="UniProtKB-KW"/>
</dbReference>
<dbReference type="InterPro" id="IPR036855">
    <property type="entry name" value="Znf_CCCH_sf"/>
</dbReference>
<comment type="caution">
    <text evidence="7">The sequence shown here is derived from an EMBL/GenBank/DDBJ whole genome shotgun (WGS) entry which is preliminary data.</text>
</comment>
<accession>A0A9P5Z7T7</accession>
<dbReference type="InterPro" id="IPR000571">
    <property type="entry name" value="Znf_CCCH"/>
</dbReference>
<dbReference type="Gene3D" id="4.10.1000.10">
    <property type="entry name" value="Zinc finger, CCCH-type"/>
    <property type="match status" value="1"/>
</dbReference>
<keyword evidence="2 4" id="KW-0863">Zinc-finger</keyword>
<dbReference type="OrthoDB" id="410307at2759"/>
<feature type="region of interest" description="Disordered" evidence="5">
    <location>
        <begin position="171"/>
        <end position="242"/>
    </location>
</feature>
<feature type="compositionally biased region" description="Polar residues" evidence="5">
    <location>
        <begin position="318"/>
        <end position="328"/>
    </location>
</feature>
<feature type="zinc finger region" description="C3H1-type" evidence="4">
    <location>
        <begin position="255"/>
        <end position="283"/>
    </location>
</feature>
<evidence type="ECO:0000259" key="6">
    <source>
        <dbReference type="PROSITE" id="PS50103"/>
    </source>
</evidence>
<evidence type="ECO:0000256" key="1">
    <source>
        <dbReference type="ARBA" id="ARBA00022723"/>
    </source>
</evidence>
<keyword evidence="1 4" id="KW-0479">Metal-binding</keyword>
<feature type="region of interest" description="Disordered" evidence="5">
    <location>
        <begin position="281"/>
        <end position="466"/>
    </location>
</feature>
<keyword evidence="3 4" id="KW-0862">Zinc</keyword>
<feature type="domain" description="C3H1-type" evidence="6">
    <location>
        <begin position="255"/>
        <end position="283"/>
    </location>
</feature>
<dbReference type="Proteomes" id="UP000807469">
    <property type="component" value="Unassembled WGS sequence"/>
</dbReference>
<evidence type="ECO:0000313" key="7">
    <source>
        <dbReference type="EMBL" id="KAF9483018.1"/>
    </source>
</evidence>
<feature type="region of interest" description="Disordered" evidence="5">
    <location>
        <begin position="528"/>
        <end position="571"/>
    </location>
</feature>
<feature type="region of interest" description="Disordered" evidence="5">
    <location>
        <begin position="1"/>
        <end position="42"/>
    </location>
</feature>
<gene>
    <name evidence="7" type="ORF">BDN70DRAFT_874258</name>
</gene>
<evidence type="ECO:0000256" key="5">
    <source>
        <dbReference type="SAM" id="MobiDB-lite"/>
    </source>
</evidence>
<evidence type="ECO:0000256" key="4">
    <source>
        <dbReference type="PROSITE-ProRule" id="PRU00723"/>
    </source>
</evidence>
<keyword evidence="8" id="KW-1185">Reference proteome</keyword>
<feature type="compositionally biased region" description="Polar residues" evidence="5">
    <location>
        <begin position="292"/>
        <end position="304"/>
    </location>
</feature>
<dbReference type="AlphaFoldDB" id="A0A9P5Z7T7"/>
<reference evidence="7" key="1">
    <citation type="submission" date="2020-11" db="EMBL/GenBank/DDBJ databases">
        <authorList>
            <consortium name="DOE Joint Genome Institute"/>
            <person name="Ahrendt S."/>
            <person name="Riley R."/>
            <person name="Andreopoulos W."/>
            <person name="Labutti K."/>
            <person name="Pangilinan J."/>
            <person name="Ruiz-Duenas F.J."/>
            <person name="Barrasa J.M."/>
            <person name="Sanchez-Garcia M."/>
            <person name="Camarero S."/>
            <person name="Miyauchi S."/>
            <person name="Serrano A."/>
            <person name="Linde D."/>
            <person name="Babiker R."/>
            <person name="Drula E."/>
            <person name="Ayuso-Fernandez I."/>
            <person name="Pacheco R."/>
            <person name="Padilla G."/>
            <person name="Ferreira P."/>
            <person name="Barriuso J."/>
            <person name="Kellner H."/>
            <person name="Castanera R."/>
            <person name="Alfaro M."/>
            <person name="Ramirez L."/>
            <person name="Pisabarro A.G."/>
            <person name="Kuo A."/>
            <person name="Tritt A."/>
            <person name="Lipzen A."/>
            <person name="He G."/>
            <person name="Yan M."/>
            <person name="Ng V."/>
            <person name="Cullen D."/>
            <person name="Martin F."/>
            <person name="Rosso M.-N."/>
            <person name="Henrissat B."/>
            <person name="Hibbett D."/>
            <person name="Martinez A.T."/>
            <person name="Grigoriev I.V."/>
        </authorList>
    </citation>
    <scope>NUCLEOTIDE SEQUENCE</scope>
    <source>
        <strain evidence="7">CIRM-BRFM 674</strain>
    </source>
</reference>